<evidence type="ECO:0000313" key="1">
    <source>
        <dbReference type="EMBL" id="KKN86178.1"/>
    </source>
</evidence>
<dbReference type="EMBL" id="LAZR01000150">
    <property type="protein sequence ID" value="KKN86178.1"/>
    <property type="molecule type" value="Genomic_DNA"/>
</dbReference>
<comment type="caution">
    <text evidence="1">The sequence shown here is derived from an EMBL/GenBank/DDBJ whole genome shotgun (WGS) entry which is preliminary data.</text>
</comment>
<name>A0A0F9X3U9_9ZZZZ</name>
<dbReference type="AlphaFoldDB" id="A0A0F9X3U9"/>
<sequence length="135" mass="15624">MMFKLIITFIVLGSSAAAQTDISTLSEKDQELHRWGFCRSVDQYAFNINSDLDFDSPEILERHDISAIDELLLRNDRSREENDPEQTYKKARFDTDALLLSEQLVVDQSILDSCNEDMKKILAKTYVPHFKYLGE</sequence>
<accession>A0A0F9X3U9</accession>
<protein>
    <submittedName>
        <fullName evidence="1">Uncharacterized protein</fullName>
    </submittedName>
</protein>
<reference evidence="1" key="1">
    <citation type="journal article" date="2015" name="Nature">
        <title>Complex archaea that bridge the gap between prokaryotes and eukaryotes.</title>
        <authorList>
            <person name="Spang A."/>
            <person name="Saw J.H."/>
            <person name="Jorgensen S.L."/>
            <person name="Zaremba-Niedzwiedzka K."/>
            <person name="Martijn J."/>
            <person name="Lind A.E."/>
            <person name="van Eijk R."/>
            <person name="Schleper C."/>
            <person name="Guy L."/>
            <person name="Ettema T.J."/>
        </authorList>
    </citation>
    <scope>NUCLEOTIDE SEQUENCE</scope>
</reference>
<proteinExistence type="predicted"/>
<gene>
    <name evidence="1" type="ORF">LCGC14_0270470</name>
</gene>
<organism evidence="1">
    <name type="scientific">marine sediment metagenome</name>
    <dbReference type="NCBI Taxonomy" id="412755"/>
    <lineage>
        <taxon>unclassified sequences</taxon>
        <taxon>metagenomes</taxon>
        <taxon>ecological metagenomes</taxon>
    </lineage>
</organism>